<dbReference type="EMBL" id="FXYE01000002">
    <property type="protein sequence ID" value="SMX44102.1"/>
    <property type="molecule type" value="Genomic_DNA"/>
</dbReference>
<organism evidence="2 3">
    <name type="scientific">Actibacterium lipolyticum</name>
    <dbReference type="NCBI Taxonomy" id="1524263"/>
    <lineage>
        <taxon>Bacteria</taxon>
        <taxon>Pseudomonadati</taxon>
        <taxon>Pseudomonadota</taxon>
        <taxon>Alphaproteobacteria</taxon>
        <taxon>Rhodobacterales</taxon>
        <taxon>Roseobacteraceae</taxon>
        <taxon>Actibacterium</taxon>
    </lineage>
</organism>
<proteinExistence type="predicted"/>
<dbReference type="OrthoDB" id="7866534at2"/>
<accession>A0A238KPS3</accession>
<evidence type="ECO:0000256" key="1">
    <source>
        <dbReference type="SAM" id="Phobius"/>
    </source>
</evidence>
<dbReference type="Proteomes" id="UP000202922">
    <property type="component" value="Unassembled WGS sequence"/>
</dbReference>
<evidence type="ECO:0000313" key="3">
    <source>
        <dbReference type="Proteomes" id="UP000202922"/>
    </source>
</evidence>
<sequence>MVDPYIQEFQGRLRRVEKIHRRGGGFEAAGTLGRSYYTSAARKKSFVRPFLLTLTGAMLFKAFLLMQIGELDYRERVEALKSGTQVEVAGAYVMQADPITVWLANNAKAMLKAVF</sequence>
<keyword evidence="1" id="KW-0472">Membrane</keyword>
<dbReference type="AlphaFoldDB" id="A0A238KPS3"/>
<feature type="transmembrane region" description="Helical" evidence="1">
    <location>
        <begin position="46"/>
        <end position="66"/>
    </location>
</feature>
<keyword evidence="1" id="KW-1133">Transmembrane helix</keyword>
<gene>
    <name evidence="2" type="ORF">COL8621_02467</name>
</gene>
<dbReference type="RefSeq" id="WP_093967618.1">
    <property type="nucleotide sequence ID" value="NZ_FXYE01000002.1"/>
</dbReference>
<evidence type="ECO:0000313" key="2">
    <source>
        <dbReference type="EMBL" id="SMX44102.1"/>
    </source>
</evidence>
<name>A0A238KPS3_9RHOB</name>
<keyword evidence="3" id="KW-1185">Reference proteome</keyword>
<reference evidence="3" key="1">
    <citation type="submission" date="2017-05" db="EMBL/GenBank/DDBJ databases">
        <authorList>
            <person name="Rodrigo-Torres L."/>
            <person name="Arahal R. D."/>
            <person name="Lucena T."/>
        </authorList>
    </citation>
    <scope>NUCLEOTIDE SEQUENCE [LARGE SCALE GENOMIC DNA]</scope>
    <source>
        <strain evidence="3">CECT 8621</strain>
    </source>
</reference>
<keyword evidence="1" id="KW-0812">Transmembrane</keyword>
<protein>
    <submittedName>
        <fullName evidence="2">Uncharacterized protein</fullName>
    </submittedName>
</protein>